<keyword evidence="1" id="KW-0472">Membrane</keyword>
<accession>A0ABU4GZB7</accession>
<name>A0ABU4GZB7_9MICO</name>
<dbReference type="RefSeq" id="WP_318352299.1">
    <property type="nucleotide sequence ID" value="NZ_JAWQEV010000001.1"/>
</dbReference>
<comment type="caution">
    <text evidence="2">The sequence shown here is derived from an EMBL/GenBank/DDBJ whole genome shotgun (WGS) entry which is preliminary data.</text>
</comment>
<feature type="transmembrane region" description="Helical" evidence="1">
    <location>
        <begin position="136"/>
        <end position="158"/>
    </location>
</feature>
<sequence length="162" mass="17301">MPRPSTIRPAAGAMRFFRAILSAVVATLPVLVILLIPAALTVFGGTLLNAAFVAAIILGPKVNGWLDPQVPQWTSENAMAETGRVWRTRIWMALLAVLALLAVFAAGQTAALLVGQGAPAMVDGELDYSRFLAQEITVYLIGYVLSLAVYLSIIRLLARARA</sequence>
<keyword evidence="1" id="KW-0812">Transmembrane</keyword>
<evidence type="ECO:0000256" key="1">
    <source>
        <dbReference type="SAM" id="Phobius"/>
    </source>
</evidence>
<organism evidence="2 3">
    <name type="scientific">Microbacterium arthrosphaerae</name>
    <dbReference type="NCBI Taxonomy" id="792652"/>
    <lineage>
        <taxon>Bacteria</taxon>
        <taxon>Bacillati</taxon>
        <taxon>Actinomycetota</taxon>
        <taxon>Actinomycetes</taxon>
        <taxon>Micrococcales</taxon>
        <taxon>Microbacteriaceae</taxon>
        <taxon>Microbacterium</taxon>
    </lineage>
</organism>
<proteinExistence type="predicted"/>
<feature type="transmembrane region" description="Helical" evidence="1">
    <location>
        <begin position="16"/>
        <end position="36"/>
    </location>
</feature>
<evidence type="ECO:0000313" key="2">
    <source>
        <dbReference type="EMBL" id="MDW4571775.1"/>
    </source>
</evidence>
<evidence type="ECO:0000313" key="3">
    <source>
        <dbReference type="Proteomes" id="UP001283109"/>
    </source>
</evidence>
<protein>
    <submittedName>
        <fullName evidence="2">Uncharacterized protein</fullName>
    </submittedName>
</protein>
<dbReference type="Proteomes" id="UP001283109">
    <property type="component" value="Unassembled WGS sequence"/>
</dbReference>
<keyword evidence="3" id="KW-1185">Reference proteome</keyword>
<gene>
    <name evidence="2" type="ORF">R8Z58_03185</name>
</gene>
<feature type="transmembrane region" description="Helical" evidence="1">
    <location>
        <begin position="42"/>
        <end position="59"/>
    </location>
</feature>
<feature type="transmembrane region" description="Helical" evidence="1">
    <location>
        <begin position="90"/>
        <end position="116"/>
    </location>
</feature>
<keyword evidence="1" id="KW-1133">Transmembrane helix</keyword>
<dbReference type="EMBL" id="JAWQEV010000001">
    <property type="protein sequence ID" value="MDW4571775.1"/>
    <property type="molecule type" value="Genomic_DNA"/>
</dbReference>
<reference evidence="2 3" key="1">
    <citation type="submission" date="2023-11" db="EMBL/GenBank/DDBJ databases">
        <title>Draft genome sequence of Microbacterium arthrosphaerae JCM 30492.</title>
        <authorList>
            <person name="Zhang G."/>
            <person name="Ding Y."/>
        </authorList>
    </citation>
    <scope>NUCLEOTIDE SEQUENCE [LARGE SCALE GENOMIC DNA]</scope>
    <source>
        <strain evidence="2 3">JCM 30492</strain>
    </source>
</reference>